<dbReference type="PANTHER" id="PTHR26453">
    <property type="entry name" value="OLFACTORY RECEPTOR"/>
    <property type="match status" value="1"/>
</dbReference>
<dbReference type="FunFam" id="1.20.1070.10:FF:000005">
    <property type="entry name" value="Olfactory receptor"/>
    <property type="match status" value="1"/>
</dbReference>
<dbReference type="AlphaFoldDB" id="A0AAV3A0Y0"/>
<dbReference type="Proteomes" id="UP001181693">
    <property type="component" value="Unassembled WGS sequence"/>
</dbReference>
<comment type="similarity">
    <text evidence="11">Belongs to the G-protein coupled receptor 1 family.</text>
</comment>
<gene>
    <name evidence="14" type="ORF">GDO54_015763</name>
</gene>
<reference evidence="14" key="1">
    <citation type="thesis" date="2020" institute="ProQuest LLC" country="789 East Eisenhower Parkway, Ann Arbor, MI, USA">
        <title>Comparative Genomics and Chromosome Evolution.</title>
        <authorList>
            <person name="Mudd A.B."/>
        </authorList>
    </citation>
    <scope>NUCLEOTIDE SEQUENCE</scope>
    <source>
        <strain evidence="14">1538</strain>
        <tissue evidence="14">Blood</tissue>
    </source>
</reference>
<dbReference type="InterPro" id="IPR000725">
    <property type="entry name" value="Olfact_rcpt"/>
</dbReference>
<keyword evidence="9 11" id="KW-0675">Receptor</keyword>
<keyword evidence="3 12" id="KW-0716">Sensory transduction</keyword>
<dbReference type="InterPro" id="IPR017452">
    <property type="entry name" value="GPCR_Rhodpsn_7TM"/>
</dbReference>
<evidence type="ECO:0000256" key="8">
    <source>
        <dbReference type="ARBA" id="ARBA00023136"/>
    </source>
</evidence>
<dbReference type="PRINTS" id="PR00245">
    <property type="entry name" value="OLFACTORYR"/>
</dbReference>
<evidence type="ECO:0000256" key="6">
    <source>
        <dbReference type="ARBA" id="ARBA00022989"/>
    </source>
</evidence>
<feature type="transmembrane region" description="Helical" evidence="12">
    <location>
        <begin position="140"/>
        <end position="162"/>
    </location>
</feature>
<accession>A0AAV3A0Y0</accession>
<keyword evidence="7 11" id="KW-0297">G-protein coupled receptor</keyword>
<feature type="transmembrane region" description="Helical" evidence="12">
    <location>
        <begin position="272"/>
        <end position="292"/>
    </location>
</feature>
<comment type="caution">
    <text evidence="14">The sequence shown here is derived from an EMBL/GenBank/DDBJ whole genome shotgun (WGS) entry which is preliminary data.</text>
</comment>
<keyword evidence="10 11" id="KW-0807">Transducer</keyword>
<dbReference type="CDD" id="cd15225">
    <property type="entry name" value="7tmA_OR10A-like"/>
    <property type="match status" value="1"/>
</dbReference>
<feature type="transmembrane region" description="Helical" evidence="12">
    <location>
        <begin position="25"/>
        <end position="48"/>
    </location>
</feature>
<dbReference type="Pfam" id="PF13853">
    <property type="entry name" value="7tm_4"/>
    <property type="match status" value="1"/>
</dbReference>
<evidence type="ECO:0000259" key="13">
    <source>
        <dbReference type="PROSITE" id="PS50262"/>
    </source>
</evidence>
<dbReference type="PROSITE" id="PS00237">
    <property type="entry name" value="G_PROTEIN_RECEP_F1_1"/>
    <property type="match status" value="1"/>
</dbReference>
<feature type="transmembrane region" description="Helical" evidence="12">
    <location>
        <begin position="197"/>
        <end position="219"/>
    </location>
</feature>
<feature type="domain" description="G-protein coupled receptors family 1 profile" evidence="13">
    <location>
        <begin position="41"/>
        <end position="290"/>
    </location>
</feature>
<evidence type="ECO:0000256" key="7">
    <source>
        <dbReference type="ARBA" id="ARBA00023040"/>
    </source>
</evidence>
<evidence type="ECO:0000256" key="2">
    <source>
        <dbReference type="ARBA" id="ARBA00022475"/>
    </source>
</evidence>
<evidence type="ECO:0000256" key="4">
    <source>
        <dbReference type="ARBA" id="ARBA00022692"/>
    </source>
</evidence>
<evidence type="ECO:0000313" key="15">
    <source>
        <dbReference type="Proteomes" id="UP001181693"/>
    </source>
</evidence>
<dbReference type="GO" id="GO:0004930">
    <property type="term" value="F:G protein-coupled receptor activity"/>
    <property type="evidence" value="ECO:0007669"/>
    <property type="project" value="UniProtKB-KW"/>
</dbReference>
<dbReference type="Gene3D" id="1.20.1070.10">
    <property type="entry name" value="Rhodopsin 7-helix transmembrane proteins"/>
    <property type="match status" value="1"/>
</dbReference>
<dbReference type="EMBL" id="DYDO01000008">
    <property type="protein sequence ID" value="DBA20022.1"/>
    <property type="molecule type" value="Genomic_DNA"/>
</dbReference>
<keyword evidence="2 12" id="KW-1003">Cell membrane</keyword>
<keyword evidence="5 12" id="KW-0552">Olfaction</keyword>
<comment type="subcellular location">
    <subcellularLocation>
        <location evidence="1 12">Cell membrane</location>
        <topology evidence="1 12">Multi-pass membrane protein</topology>
    </subcellularLocation>
</comment>
<evidence type="ECO:0000256" key="12">
    <source>
        <dbReference type="RuleBase" id="RU363047"/>
    </source>
</evidence>
<evidence type="ECO:0000313" key="14">
    <source>
        <dbReference type="EMBL" id="DBA20022.1"/>
    </source>
</evidence>
<dbReference type="SUPFAM" id="SSF81321">
    <property type="entry name" value="Family A G protein-coupled receptor-like"/>
    <property type="match status" value="1"/>
</dbReference>
<evidence type="ECO:0000256" key="3">
    <source>
        <dbReference type="ARBA" id="ARBA00022606"/>
    </source>
</evidence>
<name>A0AAV3A0Y0_PYXAD</name>
<dbReference type="PRINTS" id="PR00237">
    <property type="entry name" value="GPCRRHODOPSN"/>
</dbReference>
<evidence type="ECO:0000256" key="10">
    <source>
        <dbReference type="ARBA" id="ARBA00023224"/>
    </source>
</evidence>
<sequence length="312" mass="35154">MAWKNDTIVKEFILLGLSSNPTTQVILFVIFLVMYLIILVANSLIVYATVTDSSLQTPMYYFLTNLSLMDIFYSSSIIPRMLRDMLMTKKTILFAECVAQMYISLSLGEAECILLAIMAYDRYIAICHPLRYTKIIHRTLCIRIAVGTWICGFLLSISHVALTLNVDLCGQNEINHFECEVPEILALGCGNVTVVEFVIFVVGVIILIVPISFITITYIKIIRAIFKISSSEGRRKTFSTCGSHITVVTLFYGSAMATYMKPRSKSSPDTDKLFAIFYTIVTPMLNPLIYTLRNKEVKSALKKISCKDTSFQ</sequence>
<dbReference type="SMART" id="SM01381">
    <property type="entry name" value="7TM_GPCR_Srsx"/>
    <property type="match status" value="1"/>
</dbReference>
<organism evidence="14 15">
    <name type="scientific">Pyxicephalus adspersus</name>
    <name type="common">African bullfrog</name>
    <dbReference type="NCBI Taxonomy" id="30357"/>
    <lineage>
        <taxon>Eukaryota</taxon>
        <taxon>Metazoa</taxon>
        <taxon>Chordata</taxon>
        <taxon>Craniata</taxon>
        <taxon>Vertebrata</taxon>
        <taxon>Euteleostomi</taxon>
        <taxon>Amphibia</taxon>
        <taxon>Batrachia</taxon>
        <taxon>Anura</taxon>
        <taxon>Neobatrachia</taxon>
        <taxon>Ranoidea</taxon>
        <taxon>Pyxicephalidae</taxon>
        <taxon>Pyxicephalinae</taxon>
        <taxon>Pyxicephalus</taxon>
    </lineage>
</organism>
<dbReference type="InterPro" id="IPR000276">
    <property type="entry name" value="GPCR_Rhodpsn"/>
</dbReference>
<dbReference type="PROSITE" id="PS50262">
    <property type="entry name" value="G_PROTEIN_RECEP_F1_2"/>
    <property type="match status" value="1"/>
</dbReference>
<evidence type="ECO:0000256" key="5">
    <source>
        <dbReference type="ARBA" id="ARBA00022725"/>
    </source>
</evidence>
<evidence type="ECO:0000256" key="11">
    <source>
        <dbReference type="RuleBase" id="RU000688"/>
    </source>
</evidence>
<feature type="transmembrane region" description="Helical" evidence="12">
    <location>
        <begin position="240"/>
        <end position="260"/>
    </location>
</feature>
<keyword evidence="6 12" id="KW-1133">Transmembrane helix</keyword>
<evidence type="ECO:0000256" key="1">
    <source>
        <dbReference type="ARBA" id="ARBA00004651"/>
    </source>
</evidence>
<feature type="transmembrane region" description="Helical" evidence="12">
    <location>
        <begin position="99"/>
        <end position="120"/>
    </location>
</feature>
<keyword evidence="8 12" id="KW-0472">Membrane</keyword>
<proteinExistence type="inferred from homology"/>
<protein>
    <recommendedName>
        <fullName evidence="12">Olfactory receptor</fullName>
    </recommendedName>
</protein>
<dbReference type="GO" id="GO:0005886">
    <property type="term" value="C:plasma membrane"/>
    <property type="evidence" value="ECO:0007669"/>
    <property type="project" value="UniProtKB-SubCell"/>
</dbReference>
<feature type="transmembrane region" description="Helical" evidence="12">
    <location>
        <begin position="60"/>
        <end position="79"/>
    </location>
</feature>
<dbReference type="GO" id="GO:0004984">
    <property type="term" value="F:olfactory receptor activity"/>
    <property type="evidence" value="ECO:0007669"/>
    <property type="project" value="InterPro"/>
</dbReference>
<keyword evidence="15" id="KW-1185">Reference proteome</keyword>
<keyword evidence="4 11" id="KW-0812">Transmembrane</keyword>
<evidence type="ECO:0000256" key="9">
    <source>
        <dbReference type="ARBA" id="ARBA00023170"/>
    </source>
</evidence>